<proteinExistence type="predicted"/>
<dbReference type="OrthoDB" id="183671at2"/>
<keyword evidence="3" id="KW-1185">Reference proteome</keyword>
<evidence type="ECO:0000256" key="1">
    <source>
        <dbReference type="SAM" id="SignalP"/>
    </source>
</evidence>
<dbReference type="AlphaFoldDB" id="A0A1G9M7Q1"/>
<dbReference type="STRING" id="192904.SAMN04488514_102406"/>
<organism evidence="2 3">
    <name type="scientific">Kriegella aquimaris</name>
    <dbReference type="NCBI Taxonomy" id="192904"/>
    <lineage>
        <taxon>Bacteria</taxon>
        <taxon>Pseudomonadati</taxon>
        <taxon>Bacteroidota</taxon>
        <taxon>Flavobacteriia</taxon>
        <taxon>Flavobacteriales</taxon>
        <taxon>Flavobacteriaceae</taxon>
        <taxon>Kriegella</taxon>
    </lineage>
</organism>
<feature type="chain" id="PRO_5011758941" evidence="1">
    <location>
        <begin position="20"/>
        <end position="467"/>
    </location>
</feature>
<evidence type="ECO:0000313" key="2">
    <source>
        <dbReference type="EMBL" id="SDL70266.1"/>
    </source>
</evidence>
<evidence type="ECO:0000313" key="3">
    <source>
        <dbReference type="Proteomes" id="UP000199440"/>
    </source>
</evidence>
<dbReference type="Pfam" id="PF15892">
    <property type="entry name" value="BNR_4"/>
    <property type="match status" value="1"/>
</dbReference>
<dbReference type="RefSeq" id="WP_089886798.1">
    <property type="nucleotide sequence ID" value="NZ_FNGV01000002.1"/>
</dbReference>
<dbReference type="Proteomes" id="UP000199440">
    <property type="component" value="Unassembled WGS sequence"/>
</dbReference>
<gene>
    <name evidence="2" type="ORF">SAMN04488514_102406</name>
</gene>
<accession>A0A1G9M7Q1</accession>
<sequence length="467" mass="52991">MKKQFALCLALFLAHFSQAQTDVGLRNQNVDGYRGIWFELNQKFDYGDKYSGGLGTYTAKHIPLAIYAPEVNKTFFVYGGTTKKDERHLLGMVGSFDHTTGMVSKPLVAYDKQDVDDPHDNPTISIDDEGYIWILVSGRSKKRLGVKLKSTAPFSIERFEIVSTSEFTYPQIWHTQNGFFHFFTKYSGVRELYFETSKQGNTWAPAKKLAGIPSGKDGKSGHYQVSNQYENGKKFGTFFNRHINGHPDTRTDLYYTETSDYGASWTTIDHRNISIPINSVADPTRVIDYHKQSKNVYMKDMAFGKDGNPICLYITSGGHEPGPKNAPYEWRVTSWNGKKWLSSIICASDHNYDMGSLYVEDDIWKVVGPTADGPQKYGVGGEIVVWTSKNDGKTWQKKNQITTNSTLNNSYVRRPLNNKAPFNFFWANGNPEKISSSELFFGDFEGNVYQLPYDMKSDFAKPLKVKQ</sequence>
<feature type="signal peptide" evidence="1">
    <location>
        <begin position="1"/>
        <end position="19"/>
    </location>
</feature>
<name>A0A1G9M7Q1_9FLAO</name>
<dbReference type="EMBL" id="FNGV01000002">
    <property type="protein sequence ID" value="SDL70266.1"/>
    <property type="molecule type" value="Genomic_DNA"/>
</dbReference>
<dbReference type="InterPro" id="IPR036278">
    <property type="entry name" value="Sialidase_sf"/>
</dbReference>
<dbReference type="SUPFAM" id="SSF50939">
    <property type="entry name" value="Sialidases"/>
    <property type="match status" value="1"/>
</dbReference>
<keyword evidence="1" id="KW-0732">Signal</keyword>
<reference evidence="2 3" key="1">
    <citation type="submission" date="2016-10" db="EMBL/GenBank/DDBJ databases">
        <authorList>
            <person name="de Groot N.N."/>
        </authorList>
    </citation>
    <scope>NUCLEOTIDE SEQUENCE [LARGE SCALE GENOMIC DNA]</scope>
    <source>
        <strain evidence="2 3">DSM 19886</strain>
    </source>
</reference>
<protein>
    <submittedName>
        <fullName evidence="2">BNR repeat-containing family member</fullName>
    </submittedName>
</protein>